<accession>A0A026WUN1</accession>
<feature type="non-terminal residue" evidence="1">
    <location>
        <position position="1"/>
    </location>
</feature>
<dbReference type="Proteomes" id="UP000053097">
    <property type="component" value="Unassembled WGS sequence"/>
</dbReference>
<keyword evidence="2" id="KW-1185">Reference proteome</keyword>
<proteinExistence type="predicted"/>
<reference evidence="1 2" key="1">
    <citation type="journal article" date="2014" name="Curr. Biol.">
        <title>The genome of the clonal raider ant Cerapachys biroi.</title>
        <authorList>
            <person name="Oxley P.R."/>
            <person name="Ji L."/>
            <person name="Fetter-Pruneda I."/>
            <person name="McKenzie S.K."/>
            <person name="Li C."/>
            <person name="Hu H."/>
            <person name="Zhang G."/>
            <person name="Kronauer D.J."/>
        </authorList>
    </citation>
    <scope>NUCLEOTIDE SEQUENCE [LARGE SCALE GENOMIC DNA]</scope>
</reference>
<name>A0A026WUN1_OOCBI</name>
<protein>
    <submittedName>
        <fullName evidence="1">Uncharacterized protein</fullName>
    </submittedName>
</protein>
<gene>
    <name evidence="1" type="ORF">X777_16442</name>
</gene>
<organism evidence="1 2">
    <name type="scientific">Ooceraea biroi</name>
    <name type="common">Clonal raider ant</name>
    <name type="synonym">Cerapachys biroi</name>
    <dbReference type="NCBI Taxonomy" id="2015173"/>
    <lineage>
        <taxon>Eukaryota</taxon>
        <taxon>Metazoa</taxon>
        <taxon>Ecdysozoa</taxon>
        <taxon>Arthropoda</taxon>
        <taxon>Hexapoda</taxon>
        <taxon>Insecta</taxon>
        <taxon>Pterygota</taxon>
        <taxon>Neoptera</taxon>
        <taxon>Endopterygota</taxon>
        <taxon>Hymenoptera</taxon>
        <taxon>Apocrita</taxon>
        <taxon>Aculeata</taxon>
        <taxon>Formicoidea</taxon>
        <taxon>Formicidae</taxon>
        <taxon>Dorylinae</taxon>
        <taxon>Ooceraea</taxon>
    </lineage>
</organism>
<evidence type="ECO:0000313" key="1">
    <source>
        <dbReference type="EMBL" id="EZA59722.1"/>
    </source>
</evidence>
<dbReference type="EMBL" id="KK107094">
    <property type="protein sequence ID" value="EZA59722.1"/>
    <property type="molecule type" value="Genomic_DNA"/>
</dbReference>
<evidence type="ECO:0000313" key="2">
    <source>
        <dbReference type="Proteomes" id="UP000053097"/>
    </source>
</evidence>
<sequence>NNIETLGILLTGLAKKLGIVGVYRKPGATEPNGAWKQLLTDIETTDSLLVAETSILTTQYGIVSIQTKMKKSY</sequence>
<dbReference type="AlphaFoldDB" id="A0A026WUN1"/>